<feature type="domain" description="Dynein heavy chain AAA lid" evidence="22">
    <location>
        <begin position="2176"/>
        <end position="2312"/>
    </location>
</feature>
<feature type="domain" description="Dynein heavy chain coiled coil stalk" evidence="18">
    <location>
        <begin position="1312"/>
        <end position="1497"/>
    </location>
</feature>
<evidence type="ECO:0000313" key="26">
    <source>
        <dbReference type="Proteomes" id="UP000015101"/>
    </source>
</evidence>
<dbReference type="EMBL" id="AMQM01008248">
    <property type="status" value="NOT_ANNOTATED_CDS"/>
    <property type="molecule type" value="Genomic_DNA"/>
</dbReference>
<accession>T1FW91</accession>
<keyword evidence="7" id="KW-0067">ATP-binding</keyword>
<dbReference type="FunFam" id="1.20.58.1120:FF:000007">
    <property type="entry name" value="Dynein heavy chain 4"/>
    <property type="match status" value="1"/>
</dbReference>
<evidence type="ECO:0000259" key="15">
    <source>
        <dbReference type="Pfam" id="PF03028"/>
    </source>
</evidence>
<evidence type="ECO:0000256" key="6">
    <source>
        <dbReference type="ARBA" id="ARBA00022741"/>
    </source>
</evidence>
<dbReference type="Pfam" id="PF17852">
    <property type="entry name" value="Dynein_AAA_lid"/>
    <property type="match status" value="1"/>
</dbReference>
<name>T1FW91_HELRO</name>
<dbReference type="CTD" id="20213087"/>
<evidence type="ECO:0000256" key="12">
    <source>
        <dbReference type="ARBA" id="ARBA00023212"/>
    </source>
</evidence>
<dbReference type="GO" id="GO:0051959">
    <property type="term" value="F:dynein light intermediate chain binding"/>
    <property type="evidence" value="ECO:0007669"/>
    <property type="project" value="InterPro"/>
</dbReference>
<evidence type="ECO:0000256" key="13">
    <source>
        <dbReference type="ARBA" id="ARBA00023273"/>
    </source>
</evidence>
<evidence type="ECO:0000259" key="16">
    <source>
        <dbReference type="Pfam" id="PF08393"/>
    </source>
</evidence>
<keyword evidence="26" id="KW-1185">Reference proteome</keyword>
<dbReference type="GO" id="GO:0031514">
    <property type="term" value="C:motile cilium"/>
    <property type="evidence" value="ECO:0007669"/>
    <property type="project" value="UniProtKB-ARBA"/>
</dbReference>
<evidence type="ECO:0000256" key="2">
    <source>
        <dbReference type="ARBA" id="ARBA00008887"/>
    </source>
</evidence>
<dbReference type="Gene3D" id="1.20.1270.280">
    <property type="match status" value="2"/>
</dbReference>
<evidence type="ECO:0000259" key="22">
    <source>
        <dbReference type="Pfam" id="PF18198"/>
    </source>
</evidence>
<gene>
    <name evidence="25" type="primary">20213087</name>
    <name evidence="24" type="ORF">HELRODRAFT_194633</name>
</gene>
<evidence type="ECO:0000256" key="14">
    <source>
        <dbReference type="SAM" id="Coils"/>
    </source>
</evidence>
<dbReference type="FunFam" id="3.40.50.300:FF:000362">
    <property type="entry name" value="Dynein, axonemal, heavy chain 6"/>
    <property type="match status" value="1"/>
</dbReference>
<keyword evidence="11" id="KW-0505">Motor protein</keyword>
<dbReference type="GO" id="GO:0008569">
    <property type="term" value="F:minus-end-directed microtubule motor activity"/>
    <property type="evidence" value="ECO:0007669"/>
    <property type="project" value="InterPro"/>
</dbReference>
<keyword evidence="4" id="KW-0493">Microtubule</keyword>
<dbReference type="STRING" id="6412.T1FW91"/>
<dbReference type="Gene3D" id="1.10.8.720">
    <property type="entry name" value="Region D6 of dynein motor"/>
    <property type="match status" value="1"/>
</dbReference>
<dbReference type="Gene3D" id="3.20.180.20">
    <property type="entry name" value="Dynein heavy chain, N-terminal domain 2"/>
    <property type="match status" value="1"/>
</dbReference>
<dbReference type="FunFam" id="1.10.8.710:FF:000004">
    <property type="entry name" value="Dynein axonemal heavy chain 6"/>
    <property type="match status" value="1"/>
</dbReference>
<evidence type="ECO:0000256" key="3">
    <source>
        <dbReference type="ARBA" id="ARBA00022490"/>
    </source>
</evidence>
<dbReference type="Gene3D" id="1.10.8.710">
    <property type="match status" value="1"/>
</dbReference>
<dbReference type="InterPro" id="IPR043157">
    <property type="entry name" value="Dynein_AAA1S"/>
</dbReference>
<dbReference type="InterPro" id="IPR024743">
    <property type="entry name" value="Dynein_HC_stalk"/>
</dbReference>
<evidence type="ECO:0000259" key="20">
    <source>
        <dbReference type="Pfam" id="PF12781"/>
    </source>
</evidence>
<evidence type="ECO:0000259" key="21">
    <source>
        <dbReference type="Pfam" id="PF17852"/>
    </source>
</evidence>
<evidence type="ECO:0000256" key="1">
    <source>
        <dbReference type="ARBA" id="ARBA00004430"/>
    </source>
</evidence>
<dbReference type="Pfam" id="PF12775">
    <property type="entry name" value="AAA_7"/>
    <property type="match status" value="1"/>
</dbReference>
<dbReference type="SUPFAM" id="SSF52540">
    <property type="entry name" value="P-loop containing nucleoside triphosphate hydrolases"/>
    <property type="match status" value="2"/>
</dbReference>
<dbReference type="Pfam" id="PF12777">
    <property type="entry name" value="MT"/>
    <property type="match status" value="1"/>
</dbReference>
<sequence length="2443" mass="278772">MLEILAQTRNPQAVQPHLRKCFDAIQSLEFAGVSVEALENVSVTNEILSMVSPEGEKVAFGKGLKARGHVEDWLGKVEEAMVITIRKLFSQAISQYMMPNKETWITTNISQVVLTVSQCMMCKDMTDLMERKGDKVGPLKEMELRAVTGLNKLASLVRGKLEPLDRATVCTLITVDVHARDIISEMVRNRVFKADMFEWKKQLRYYWDKDEENMIVRMSNSSYSYGCEYIGNSPRLVITPLTDRCYLCLMGALQLDLGGAPAGPAGTGKTETTKDLAKGLAKQCVVFNCSDGLDYLMMGRFFAGLAQSGAWCCFDEFNRIDIEVLSVIAQQLLTIRNAKLAKVARFMFEGREIKLIPSCAAFVTMNPGYAGRTELPDNLKALFRPFSMMVPDYCLIAEVILYSEGFESSKNLAQKMTQMYKLCSEQLSQQDHYDFGMRALKSVLVTAGSLKRQNPDKNEDVVLIRALRDSNLPKFTKDDAVLFEAILQDLFPGVEIPEHNYGFLETEIQNVMTQRGLQCVASQEKKVIQLYETMLVRHGVMLLLADVCMSLKDSNSGSTSTSAPVDYFFRNVKMFVLNPKSINMGELYGQVDRLTLEWMDGLMGITIRQAVQDTSDSHQWVICDGPVDALWIENMNTVLDDNKMLCLANSERIKFTPHIHMIFEVQDLAVASPATNCKHPFPAEAYDYLHSLFERHVGDGLKFIKKYCHEIIPQVDISKITTMCKLFETLMLKNKDVDYRIDLSKLLNLVSGTFVWCYLWAVGGNISENDWDSFDSFIRSQFDEDTNSKLPVSGDLWSQRIDFVLRRMELWDKVVPLFKYSKEVPFFEILVPTVDTVRFSYLLDKLVSANQCVLFTGQTGVGKSVVARGGLLSMSQHKKYSSIFFNFSAQTTSARLQEMLESKMEKKRKNILGAPNDRRMILMVDDLNMPKYDTYGSQPPIELLRQMIDCGGFYDRQKLFWKELQDLTICAACGPPGGGRNNVTPRLLRHFSILALPCPSEHCLKTLFTLVQFMLELNVRSTFYKTAWNNVLNRLIFFHYKAILGGFFMEYPLKIRMMQADFNVMREAKQFYRLFYHEALRVFHDRLVDDTDKRTFYHLLSDVTSRLFTEETMTEQDFETQSIIFGDFIKIGLPKEERVYDDLTNNDKIKSVLKDVSFFSVCVCEYVCECVCKRPKRLAFRKIIEMPFFSFSSIESVLCMSPVGSSFRTRCRMFPSLVNCCTIDWFVQWPKEALLSVSNQAFEGVELIDEDLKSNIARMCVEIHTSASESAEKFYEELRRRYYTTPTSYLELINLYVAMLADKKKQLVGARERVKNGLSKLLETNELVDKMKVDLIALEPELKKMSENTEKLMEKLALEQVDADEVKRIVKEEESLAEMKARETQAIADDAQKDLNKALPALDNAIKALDALDKADISEIRVYTVPPELVQTVMEAVCLLLNVKPDWSWAKVLLGDANFLKRLYEYDKDRIPDSLIKKLKKYIDNPKFTPEAVEKVSRVGCLAEAQQELDIVLRNLKEKQEKLLKVEEDITRLQKMYDDSVAKKLALTKNIALTQARLRRAGKLTTALASEKTRWDESVENMTLVSVLADPFEVRQWNTHGLPRDKANRWIRNKESTNSLKTIKSNEVNFLRTLETAIRLGLPVLMEDVGEHIDPALDPILLRQTAVIGGRLVMHLGDTDVEYDKNFRLYITTKLPNPHYMPEVCIKVTIINFTVTFSGLEDQLLGDVVGLERLDLEDQRNQLIVKINTDRNQLKSIEDKILKLLERLTDAEATEEKISLSREKYRVVATRGSIMYFVVANMAEVDNMYQFSLKYFKNLFCNTLLTSAKSKDLDVRLSILLRGTLLDVYRNVSRGLFEKDKLIFSFMLCIEIMRNAGEISNEEWTYFLRGAGPLNYKLPNKPRLVPKLGDATWKGLCDMSTVLPVFEQLLEHLRNPPISLRLGAYTTKLASKLLAADDEMTPVQSGSEVSMEAQFPDGFTSFQKLLILKLFRPEELVLVCMEFVKQNLGQAFVESPMTDLPALYNDLSNITPLIFILSPGSDPMSAFLRFVKEREFQDRMQAISLGQGQGPVAKRLLTSSMKYGDWVFLQNCHLAASWMPELEETVKNMINKPSDVNDNFRLFLSSMPTTSFPVAILQNSVKVTNEPPKGIKSNLRKALVDMGEDFFDEHALGSTWKKMVFGICFFHSVLLERGKFGPLGWNIKYDFNESDRECALLNMQMFCLNSIPWDALIYLTAEIIYGGRVTDQWDQRCLRTILKKFFNADVIADGYKYSESGIYYAPSQGGLSEFLAHVESLPSIDPPEIFGMHDNANIVFQEQETSSLMATVLSLQPRSGSTASAQLTDQTVLTMAQEYLDILPPRMNASDAKHELMQLDDKGRTNSLTTVLLQEVERYNKLLDVIGSLSSWFKDLVHRCRFISDWLARGEPLLYWISGFYFPQGFT</sequence>
<dbReference type="EnsemblMetazoa" id="HelroT194633">
    <property type="protein sequence ID" value="HelroP194633"/>
    <property type="gene ID" value="HelroG194633"/>
</dbReference>
<feature type="domain" description="Dynein heavy chain AAA module D4" evidence="19">
    <location>
        <begin position="1196"/>
        <end position="1298"/>
    </location>
</feature>
<feature type="coiled-coil region" evidence="14">
    <location>
        <begin position="1502"/>
        <end position="1536"/>
    </location>
</feature>
<organism evidence="25 26">
    <name type="scientific">Helobdella robusta</name>
    <name type="common">Californian leech</name>
    <dbReference type="NCBI Taxonomy" id="6412"/>
    <lineage>
        <taxon>Eukaryota</taxon>
        <taxon>Metazoa</taxon>
        <taxon>Spiralia</taxon>
        <taxon>Lophotrochozoa</taxon>
        <taxon>Annelida</taxon>
        <taxon>Clitellata</taxon>
        <taxon>Hirudinea</taxon>
        <taxon>Rhynchobdellida</taxon>
        <taxon>Glossiphoniidae</taxon>
        <taxon>Helobdella</taxon>
    </lineage>
</organism>
<feature type="domain" description="Dynein heavy chain linker" evidence="16">
    <location>
        <begin position="1"/>
        <end position="92"/>
    </location>
</feature>
<comment type="subcellular location">
    <subcellularLocation>
        <location evidence="1">Cytoplasm</location>
        <location evidence="1">Cytoskeleton</location>
        <location evidence="1">Cilium axoneme</location>
    </subcellularLocation>
</comment>
<evidence type="ECO:0000259" key="18">
    <source>
        <dbReference type="Pfam" id="PF12777"/>
    </source>
</evidence>
<dbReference type="RefSeq" id="XP_009031049.1">
    <property type="nucleotide sequence ID" value="XM_009032801.1"/>
</dbReference>
<dbReference type="GO" id="GO:0005930">
    <property type="term" value="C:axoneme"/>
    <property type="evidence" value="ECO:0007669"/>
    <property type="project" value="UniProtKB-SubCell"/>
</dbReference>
<dbReference type="InterPro" id="IPR035706">
    <property type="entry name" value="AAA_9"/>
</dbReference>
<evidence type="ECO:0008006" key="27">
    <source>
        <dbReference type="Google" id="ProtNLM"/>
    </source>
</evidence>
<dbReference type="FunFam" id="3.40.50.300:FF:000049">
    <property type="entry name" value="Dynein, axonemal, heavy chain 5"/>
    <property type="match status" value="1"/>
</dbReference>
<dbReference type="InParanoid" id="T1FW91"/>
<dbReference type="PROSITE" id="PS00675">
    <property type="entry name" value="SIGMA54_INTERACT_1"/>
    <property type="match status" value="1"/>
</dbReference>
<dbReference type="InterPro" id="IPR025662">
    <property type="entry name" value="Sigma_54_int_dom_ATP-bd_1"/>
</dbReference>
<dbReference type="Gene3D" id="1.20.58.1120">
    <property type="match status" value="1"/>
</dbReference>
<evidence type="ECO:0000256" key="5">
    <source>
        <dbReference type="ARBA" id="ARBA00022737"/>
    </source>
</evidence>
<dbReference type="InterPro" id="IPR027417">
    <property type="entry name" value="P-loop_NTPase"/>
</dbReference>
<proteinExistence type="inferred from homology"/>
<evidence type="ECO:0000256" key="9">
    <source>
        <dbReference type="ARBA" id="ARBA00023054"/>
    </source>
</evidence>
<evidence type="ECO:0000256" key="4">
    <source>
        <dbReference type="ARBA" id="ARBA00022701"/>
    </source>
</evidence>
<evidence type="ECO:0000256" key="10">
    <source>
        <dbReference type="ARBA" id="ARBA00023069"/>
    </source>
</evidence>
<keyword evidence="9 14" id="KW-0175">Coiled coil</keyword>
<dbReference type="InterPro" id="IPR013602">
    <property type="entry name" value="Dynein_heavy_linker"/>
</dbReference>
<dbReference type="Gene3D" id="1.20.920.30">
    <property type="match status" value="1"/>
</dbReference>
<evidence type="ECO:0000313" key="25">
    <source>
        <dbReference type="EnsemblMetazoa" id="HelroP194633"/>
    </source>
</evidence>
<keyword evidence="8" id="KW-0243">Dynein</keyword>
<feature type="domain" description="Dynein heavy chain hydrolytic ATP-binding dynein motor region" evidence="17">
    <location>
        <begin position="225"/>
        <end position="543"/>
    </location>
</feature>
<dbReference type="HOGENOM" id="CLU_000038_3_0_1"/>
<dbReference type="FunFam" id="3.40.50.300:FF:000063">
    <property type="entry name" value="dynein heavy chain 6, axonemal"/>
    <property type="match status" value="1"/>
</dbReference>
<dbReference type="Gene3D" id="3.40.50.300">
    <property type="entry name" value="P-loop containing nucleotide triphosphate hydrolases"/>
    <property type="match status" value="6"/>
</dbReference>
<comment type="similarity">
    <text evidence="2">Belongs to the dynein heavy chain family.</text>
</comment>
<dbReference type="Pfam" id="PF03028">
    <property type="entry name" value="Dynein_heavy"/>
    <property type="match status" value="1"/>
</dbReference>
<dbReference type="InterPro" id="IPR041466">
    <property type="entry name" value="Dynein_AAA5_ext"/>
</dbReference>
<dbReference type="Pfam" id="PF12780">
    <property type="entry name" value="AAA_8"/>
    <property type="match status" value="1"/>
</dbReference>
<keyword evidence="13" id="KW-0966">Cell projection</keyword>
<dbReference type="GeneID" id="20213087"/>
<dbReference type="OMA" id="NWMYLEF"/>
<feature type="domain" description="Dynein heavy chain AAA 5 extension" evidence="21">
    <location>
        <begin position="689"/>
        <end position="812"/>
    </location>
</feature>
<dbReference type="EMBL" id="AMQM01008247">
    <property type="status" value="NOT_ANNOTATED_CDS"/>
    <property type="molecule type" value="Genomic_DNA"/>
</dbReference>
<feature type="domain" description="Dynein heavy chain region D6 P-loop" evidence="15">
    <location>
        <begin position="2029"/>
        <end position="2144"/>
    </location>
</feature>
<dbReference type="InterPro" id="IPR024317">
    <property type="entry name" value="Dynein_heavy_chain_D4_dom"/>
</dbReference>
<keyword evidence="12" id="KW-0206">Cytoskeleton</keyword>
<dbReference type="GO" id="GO:0030286">
    <property type="term" value="C:dynein complex"/>
    <property type="evidence" value="ECO:0007669"/>
    <property type="project" value="UniProtKB-KW"/>
</dbReference>
<dbReference type="PANTHER" id="PTHR22878">
    <property type="entry name" value="DYNEIN HEAVY CHAIN 6, AXONEMAL-LIKE-RELATED"/>
    <property type="match status" value="1"/>
</dbReference>
<dbReference type="Pfam" id="PF12781">
    <property type="entry name" value="AAA_9"/>
    <property type="match status" value="1"/>
</dbReference>
<dbReference type="Proteomes" id="UP000015101">
    <property type="component" value="Unassembled WGS sequence"/>
</dbReference>
<dbReference type="GO" id="GO:0045505">
    <property type="term" value="F:dynein intermediate chain binding"/>
    <property type="evidence" value="ECO:0007669"/>
    <property type="project" value="InterPro"/>
</dbReference>
<protein>
    <recommendedName>
        <fullName evidence="27">AAA+ ATPase domain-containing protein</fullName>
    </recommendedName>
</protein>
<dbReference type="Gene3D" id="1.20.920.20">
    <property type="match status" value="1"/>
</dbReference>
<dbReference type="Pfam" id="PF08393">
    <property type="entry name" value="DHC_N2"/>
    <property type="match status" value="1"/>
</dbReference>
<dbReference type="KEGG" id="hro:HELRODRAFT_194633"/>
<feature type="domain" description="Dynein heavy chain C-terminal" evidence="23">
    <location>
        <begin position="2404"/>
        <end position="2442"/>
    </location>
</feature>
<evidence type="ECO:0000256" key="11">
    <source>
        <dbReference type="ARBA" id="ARBA00023175"/>
    </source>
</evidence>
<dbReference type="FunFam" id="1.10.8.1220:FF:000001">
    <property type="entry name" value="Dynein axonemal heavy chain 5"/>
    <property type="match status" value="1"/>
</dbReference>
<keyword evidence="10" id="KW-0969">Cilium</keyword>
<dbReference type="GO" id="GO:0007018">
    <property type="term" value="P:microtubule-based movement"/>
    <property type="evidence" value="ECO:0007669"/>
    <property type="project" value="InterPro"/>
</dbReference>
<dbReference type="InterPro" id="IPR004273">
    <property type="entry name" value="Dynein_heavy_D6_P-loop"/>
</dbReference>
<dbReference type="InterPro" id="IPR026983">
    <property type="entry name" value="DHC"/>
</dbReference>
<dbReference type="InterPro" id="IPR042219">
    <property type="entry name" value="AAA_lid_11_sf"/>
</dbReference>
<feature type="domain" description="Dynein heavy chain C-terminal" evidence="23">
    <location>
        <begin position="2319"/>
        <end position="2403"/>
    </location>
</feature>
<dbReference type="Pfam" id="PF18199">
    <property type="entry name" value="Dynein_C"/>
    <property type="match status" value="2"/>
</dbReference>
<dbReference type="FunFam" id="1.10.8.720:FF:000007">
    <property type="entry name" value="Dynein axonemal heavy chain 6"/>
    <property type="match status" value="1"/>
</dbReference>
<dbReference type="InterPro" id="IPR041658">
    <property type="entry name" value="AAA_lid_11"/>
</dbReference>
<dbReference type="Pfam" id="PF18198">
    <property type="entry name" value="AAA_lid_11"/>
    <property type="match status" value="1"/>
</dbReference>
<dbReference type="Pfam" id="PF12774">
    <property type="entry name" value="AAA_6"/>
    <property type="match status" value="1"/>
</dbReference>
<keyword evidence="3" id="KW-0963">Cytoplasm</keyword>
<reference evidence="26" key="1">
    <citation type="submission" date="2012-12" db="EMBL/GenBank/DDBJ databases">
        <authorList>
            <person name="Hellsten U."/>
            <person name="Grimwood J."/>
            <person name="Chapman J.A."/>
            <person name="Shapiro H."/>
            <person name="Aerts A."/>
            <person name="Otillar R.P."/>
            <person name="Terry A.Y."/>
            <person name="Boore J.L."/>
            <person name="Simakov O."/>
            <person name="Marletaz F."/>
            <person name="Cho S.-J."/>
            <person name="Edsinger-Gonzales E."/>
            <person name="Havlak P."/>
            <person name="Kuo D.-H."/>
            <person name="Larsson T."/>
            <person name="Lv J."/>
            <person name="Arendt D."/>
            <person name="Savage R."/>
            <person name="Osoegawa K."/>
            <person name="de Jong P."/>
            <person name="Lindberg D.R."/>
            <person name="Seaver E.C."/>
            <person name="Weisblat D.A."/>
            <person name="Putnam N.H."/>
            <person name="Grigoriev I.V."/>
            <person name="Rokhsar D.S."/>
        </authorList>
    </citation>
    <scope>NUCLEOTIDE SEQUENCE</scope>
</reference>
<feature type="coiled-coil region" evidence="14">
    <location>
        <begin position="1747"/>
        <end position="1774"/>
    </location>
</feature>
<dbReference type="eggNOG" id="KOG3595">
    <property type="taxonomic scope" value="Eukaryota"/>
</dbReference>
<dbReference type="OrthoDB" id="5593012at2759"/>
<keyword evidence="5" id="KW-0677">Repeat</keyword>
<evidence type="ECO:0000256" key="7">
    <source>
        <dbReference type="ARBA" id="ARBA00022840"/>
    </source>
</evidence>
<keyword evidence="6" id="KW-0547">Nucleotide-binding</keyword>
<evidence type="ECO:0000259" key="23">
    <source>
        <dbReference type="Pfam" id="PF18199"/>
    </source>
</evidence>
<dbReference type="GO" id="GO:0005524">
    <property type="term" value="F:ATP binding"/>
    <property type="evidence" value="ECO:0007669"/>
    <property type="project" value="UniProtKB-KW"/>
</dbReference>
<feature type="domain" description="Dynein heavy chain ATP-binding dynein motor region" evidence="20">
    <location>
        <begin position="1603"/>
        <end position="1768"/>
    </location>
</feature>
<evidence type="ECO:0000259" key="17">
    <source>
        <dbReference type="Pfam" id="PF12774"/>
    </source>
</evidence>
<dbReference type="EMBL" id="KB097744">
    <property type="protein sequence ID" value="ESN90843.1"/>
    <property type="molecule type" value="Genomic_DNA"/>
</dbReference>
<dbReference type="GO" id="GO:0005874">
    <property type="term" value="C:microtubule"/>
    <property type="evidence" value="ECO:0007669"/>
    <property type="project" value="UniProtKB-KW"/>
</dbReference>
<dbReference type="InterPro" id="IPR035699">
    <property type="entry name" value="AAA_6"/>
</dbReference>
<dbReference type="InterPro" id="IPR042228">
    <property type="entry name" value="Dynein_linker_3"/>
</dbReference>
<dbReference type="PANTHER" id="PTHR22878:SF68">
    <property type="entry name" value="DYNEIN HEAVY CHAIN 6, AXONEMAL-LIKE"/>
    <property type="match status" value="1"/>
</dbReference>
<reference evidence="24 26" key="2">
    <citation type="journal article" date="2013" name="Nature">
        <title>Insights into bilaterian evolution from three spiralian genomes.</title>
        <authorList>
            <person name="Simakov O."/>
            <person name="Marletaz F."/>
            <person name="Cho S.J."/>
            <person name="Edsinger-Gonzales E."/>
            <person name="Havlak P."/>
            <person name="Hellsten U."/>
            <person name="Kuo D.H."/>
            <person name="Larsson T."/>
            <person name="Lv J."/>
            <person name="Arendt D."/>
            <person name="Savage R."/>
            <person name="Osoegawa K."/>
            <person name="de Jong P."/>
            <person name="Grimwood J."/>
            <person name="Chapman J.A."/>
            <person name="Shapiro H."/>
            <person name="Aerts A."/>
            <person name="Otillar R.P."/>
            <person name="Terry A.Y."/>
            <person name="Boore J.L."/>
            <person name="Grigoriev I.V."/>
            <person name="Lindberg D.R."/>
            <person name="Seaver E.C."/>
            <person name="Weisblat D.A."/>
            <person name="Putnam N.H."/>
            <person name="Rokhsar D.S."/>
        </authorList>
    </citation>
    <scope>NUCLEOTIDE SEQUENCE</scope>
</reference>
<evidence type="ECO:0000313" key="24">
    <source>
        <dbReference type="EMBL" id="ESN90843.1"/>
    </source>
</evidence>
<evidence type="ECO:0000256" key="8">
    <source>
        <dbReference type="ARBA" id="ARBA00023017"/>
    </source>
</evidence>
<evidence type="ECO:0000259" key="19">
    <source>
        <dbReference type="Pfam" id="PF12780"/>
    </source>
</evidence>
<dbReference type="Gene3D" id="1.10.8.1220">
    <property type="match status" value="1"/>
</dbReference>
<reference evidence="25" key="3">
    <citation type="submission" date="2015-06" db="UniProtKB">
        <authorList>
            <consortium name="EnsemblMetazoa"/>
        </authorList>
    </citation>
    <scope>IDENTIFICATION</scope>
</reference>
<dbReference type="InterPro" id="IPR041228">
    <property type="entry name" value="Dynein_C"/>
</dbReference>